<name>A0ABS6RY11_9BACT</name>
<proteinExistence type="predicted"/>
<comment type="caution">
    <text evidence="1">The sequence shown here is derived from an EMBL/GenBank/DDBJ whole genome shotgun (WGS) entry which is preliminary data.</text>
</comment>
<organism evidence="1 2">
    <name type="scientific">Candidatus Magnetobacterium casense</name>
    <dbReference type="NCBI Taxonomy" id="1455061"/>
    <lineage>
        <taxon>Bacteria</taxon>
        <taxon>Pseudomonadati</taxon>
        <taxon>Nitrospirota</taxon>
        <taxon>Thermodesulfovibrionia</taxon>
        <taxon>Thermodesulfovibrionales</taxon>
        <taxon>Candidatus Magnetobacteriaceae</taxon>
        <taxon>Candidatus Magnetobacterium</taxon>
    </lineage>
</organism>
<evidence type="ECO:0000313" key="2">
    <source>
        <dbReference type="Proteomes" id="UP001196980"/>
    </source>
</evidence>
<dbReference type="EMBL" id="JABXWD010000118">
    <property type="protein sequence ID" value="MBV6341535.1"/>
    <property type="molecule type" value="Genomic_DNA"/>
</dbReference>
<keyword evidence="2" id="KW-1185">Reference proteome</keyword>
<sequence length="229" mass="25674">MKKRETITVIYFRDKSGKARTFKMARAVFVSLVTVVLVLPLVSAYLVLRYGVHGVLNAESPSKLAALERENASLKQSLKSLETKRLNFITQAAQKPEPGTPKQDDFTSRTINTGQVDADALEITNLEEKHLIIISFDIIKSRIADTKVTGYVFIVYKSADKYYGLPQSAEIINGIPAKYTAGEGFDIKNKKHFTKTLSNITLDKLQLLYLLIYDDKGTVILKKNVDLRS</sequence>
<dbReference type="RefSeq" id="WP_218252169.1">
    <property type="nucleotide sequence ID" value="NZ_JABXWD010000118.1"/>
</dbReference>
<accession>A0ABS6RY11</accession>
<protein>
    <submittedName>
        <fullName evidence="1">Uncharacterized protein</fullName>
    </submittedName>
</protein>
<reference evidence="1 2" key="1">
    <citation type="journal article" date="2020" name="J Geophys Res Biogeosci">
        <title>Magnetotaxis as an Adaptation to Enable Bacterial Shuttling of Microbial Sulfur and Sulfur Cycling Across Aquatic Oxic#Anoxic Interfaces.</title>
        <authorList>
            <person name="Li J."/>
            <person name="Liu P."/>
            <person name="Wang J."/>
            <person name="Roberts A.P."/>
            <person name="Pan Y."/>
        </authorList>
    </citation>
    <scope>NUCLEOTIDE SEQUENCE [LARGE SCALE GENOMIC DNA]</scope>
    <source>
        <strain evidence="1 2">MYR-1_YQ</strain>
    </source>
</reference>
<gene>
    <name evidence="1" type="ORF">HWQ67_08050</name>
</gene>
<dbReference type="Proteomes" id="UP001196980">
    <property type="component" value="Unassembled WGS sequence"/>
</dbReference>
<evidence type="ECO:0000313" key="1">
    <source>
        <dbReference type="EMBL" id="MBV6341535.1"/>
    </source>
</evidence>